<evidence type="ECO:0000256" key="1">
    <source>
        <dbReference type="SAM" id="MobiDB-lite"/>
    </source>
</evidence>
<feature type="compositionally biased region" description="Basic and acidic residues" evidence="1">
    <location>
        <begin position="202"/>
        <end position="216"/>
    </location>
</feature>
<feature type="compositionally biased region" description="Low complexity" evidence="1">
    <location>
        <begin position="114"/>
        <end position="123"/>
    </location>
</feature>
<feature type="region of interest" description="Disordered" evidence="1">
    <location>
        <begin position="277"/>
        <end position="296"/>
    </location>
</feature>
<protein>
    <submittedName>
        <fullName evidence="2">Uncharacterized protein</fullName>
    </submittedName>
</protein>
<accession>A0AAN8EJR7</accession>
<gene>
    <name evidence="2" type="ORF">OHC33_006480</name>
</gene>
<evidence type="ECO:0000313" key="3">
    <source>
        <dbReference type="Proteomes" id="UP001316803"/>
    </source>
</evidence>
<sequence length="576" mass="62389">MADELAHFSVLDDESSTSYFLNWAGNFGGGATLRGGDRVDSNTLPDAQIDVENAAANLPAIPTQHVVPLVDHEISKVGSRTTPARASTSKPVQPPPPTPAHVSLPPNGLPRNIPTTPQNTQETEPVDSRTLGASPVTSVAHRKSAYHNKYPSPKPAVVNKLDETPTTKPMTPTQQRLLEKTELGEQKTPSTYSIPVTQPKLESPRNERTETARAERFQNANTATSTPRGENVSSGIPYNAMEKQFFSSQASTGLNPSADEFYSRNADHVEPKASDIVLPEGGADAPSDDETADARSEGGMDLTPVLKALGARPTISTSVTTTASEVSAMDIEPAQANPSRAARDEVLPVPADRQAAEGGATPTMRAQDLDLKAKSNLTANPTEEEDIEKTQTESRTIVLKNLPDDSDHTFVQSLIYGAVVESMILCPENHTAMVKVTNVEDCQGYIDSCPSGIKVKHNRAAHTVLVEKSKEPDYVDDKLQAYLDCGATRVVKVEDADEEMTMKALYKFAEGPSQSREVESIMDACRRGIRNIVFRFSGIHDAVAFRSALLRDRSWRSKNPHFAEDPCELATGPRSE</sequence>
<dbReference type="AlphaFoldDB" id="A0AAN8EJR7"/>
<evidence type="ECO:0000313" key="2">
    <source>
        <dbReference type="EMBL" id="KAK5952437.1"/>
    </source>
</evidence>
<reference evidence="2 3" key="1">
    <citation type="submission" date="2022-12" db="EMBL/GenBank/DDBJ databases">
        <title>Genomic features and morphological characterization of a novel Knufia sp. strain isolated from spacecraft assembly facility.</title>
        <authorList>
            <person name="Teixeira M."/>
            <person name="Chander A.M."/>
            <person name="Stajich J.E."/>
            <person name="Venkateswaran K."/>
        </authorList>
    </citation>
    <scope>NUCLEOTIDE SEQUENCE [LARGE SCALE GENOMIC DNA]</scope>
    <source>
        <strain evidence="2 3">FJI-L2-BK-P2</strain>
    </source>
</reference>
<comment type="caution">
    <text evidence="2">The sequence shown here is derived from an EMBL/GenBank/DDBJ whole genome shotgun (WGS) entry which is preliminary data.</text>
</comment>
<keyword evidence="3" id="KW-1185">Reference proteome</keyword>
<name>A0AAN8EJR7_9EURO</name>
<proteinExistence type="predicted"/>
<feature type="compositionally biased region" description="Polar residues" evidence="1">
    <location>
        <begin position="218"/>
        <end position="232"/>
    </location>
</feature>
<feature type="compositionally biased region" description="Polar residues" evidence="1">
    <location>
        <begin position="187"/>
        <end position="196"/>
    </location>
</feature>
<dbReference type="EMBL" id="JAKLMC020000015">
    <property type="protein sequence ID" value="KAK5952437.1"/>
    <property type="molecule type" value="Genomic_DNA"/>
</dbReference>
<feature type="region of interest" description="Disordered" evidence="1">
    <location>
        <begin position="75"/>
        <end position="232"/>
    </location>
</feature>
<organism evidence="2 3">
    <name type="scientific">Knufia fluminis</name>
    <dbReference type="NCBI Taxonomy" id="191047"/>
    <lineage>
        <taxon>Eukaryota</taxon>
        <taxon>Fungi</taxon>
        <taxon>Dikarya</taxon>
        <taxon>Ascomycota</taxon>
        <taxon>Pezizomycotina</taxon>
        <taxon>Eurotiomycetes</taxon>
        <taxon>Chaetothyriomycetidae</taxon>
        <taxon>Chaetothyriales</taxon>
        <taxon>Trichomeriaceae</taxon>
        <taxon>Knufia</taxon>
    </lineage>
</organism>
<dbReference type="Proteomes" id="UP001316803">
    <property type="component" value="Unassembled WGS sequence"/>
</dbReference>
<feature type="compositionally biased region" description="Polar residues" evidence="1">
    <location>
        <begin position="78"/>
        <end position="90"/>
    </location>
</feature>